<dbReference type="InterPro" id="IPR003593">
    <property type="entry name" value="AAA+_ATPase"/>
</dbReference>
<dbReference type="InterPro" id="IPR017871">
    <property type="entry name" value="ABC_transporter-like_CS"/>
</dbReference>
<keyword evidence="3" id="KW-0547">Nucleotide-binding</keyword>
<dbReference type="GO" id="GO:0016887">
    <property type="term" value="F:ATP hydrolysis activity"/>
    <property type="evidence" value="ECO:0007669"/>
    <property type="project" value="InterPro"/>
</dbReference>
<dbReference type="AlphaFoldDB" id="A0A917Q8K0"/>
<evidence type="ECO:0000256" key="1">
    <source>
        <dbReference type="ARBA" id="ARBA00005417"/>
    </source>
</evidence>
<comment type="caution">
    <text evidence="9">The sequence shown here is derived from an EMBL/GenBank/DDBJ whole genome shotgun (WGS) entry which is preliminary data.</text>
</comment>
<dbReference type="Gene3D" id="3.40.50.300">
    <property type="entry name" value="P-loop containing nucleotide triphosphate hydrolases"/>
    <property type="match status" value="1"/>
</dbReference>
<dbReference type="CDD" id="cd03214">
    <property type="entry name" value="ABC_Iron-Siderophores_B12_Hemin"/>
    <property type="match status" value="1"/>
</dbReference>
<keyword evidence="2" id="KW-0813">Transport</keyword>
<dbReference type="PROSITE" id="PS00211">
    <property type="entry name" value="ABC_TRANSPORTER_1"/>
    <property type="match status" value="1"/>
</dbReference>
<keyword evidence="5" id="KW-1278">Translocase</keyword>
<evidence type="ECO:0000313" key="9">
    <source>
        <dbReference type="EMBL" id="GGK35248.1"/>
    </source>
</evidence>
<dbReference type="EMBL" id="BMMF01000006">
    <property type="protein sequence ID" value="GGK35248.1"/>
    <property type="molecule type" value="Genomic_DNA"/>
</dbReference>
<comment type="similarity">
    <text evidence="1">Belongs to the ABC transporter superfamily.</text>
</comment>
<keyword evidence="10" id="KW-1185">Reference proteome</keyword>
<dbReference type="GO" id="GO:0005524">
    <property type="term" value="F:ATP binding"/>
    <property type="evidence" value="ECO:0007669"/>
    <property type="project" value="UniProtKB-KW"/>
</dbReference>
<proteinExistence type="inferred from homology"/>
<feature type="compositionally biased region" description="Basic and acidic residues" evidence="7">
    <location>
        <begin position="272"/>
        <end position="283"/>
    </location>
</feature>
<dbReference type="Pfam" id="PF00005">
    <property type="entry name" value="ABC_tran"/>
    <property type="match status" value="1"/>
</dbReference>
<evidence type="ECO:0000256" key="5">
    <source>
        <dbReference type="ARBA" id="ARBA00022967"/>
    </source>
</evidence>
<accession>A0A917Q8K0</accession>
<dbReference type="InterPro" id="IPR027417">
    <property type="entry name" value="P-loop_NTPase"/>
</dbReference>
<evidence type="ECO:0000313" key="10">
    <source>
        <dbReference type="Proteomes" id="UP000600449"/>
    </source>
</evidence>
<evidence type="ECO:0000256" key="3">
    <source>
        <dbReference type="ARBA" id="ARBA00022741"/>
    </source>
</evidence>
<comment type="function">
    <text evidence="6">Part of the ABC transporter complex HmuTUV involved in hemin import. Responsible for energy coupling to the transport system.</text>
</comment>
<dbReference type="PROSITE" id="PS50893">
    <property type="entry name" value="ABC_TRANSPORTER_2"/>
    <property type="match status" value="1"/>
</dbReference>
<evidence type="ECO:0000256" key="6">
    <source>
        <dbReference type="ARBA" id="ARBA00037066"/>
    </source>
</evidence>
<evidence type="ECO:0000256" key="4">
    <source>
        <dbReference type="ARBA" id="ARBA00022840"/>
    </source>
</evidence>
<name>A0A917Q8K0_9HYPH</name>
<dbReference type="PANTHER" id="PTHR42794:SF1">
    <property type="entry name" value="HEMIN IMPORT ATP-BINDING PROTEIN HMUV"/>
    <property type="match status" value="1"/>
</dbReference>
<dbReference type="InterPro" id="IPR003439">
    <property type="entry name" value="ABC_transporter-like_ATP-bd"/>
</dbReference>
<feature type="domain" description="ABC transporter" evidence="8">
    <location>
        <begin position="10"/>
        <end position="255"/>
    </location>
</feature>
<dbReference type="SUPFAM" id="SSF52540">
    <property type="entry name" value="P-loop containing nucleoside triphosphate hydrolases"/>
    <property type="match status" value="1"/>
</dbReference>
<dbReference type="PANTHER" id="PTHR42794">
    <property type="entry name" value="HEMIN IMPORT ATP-BINDING PROTEIN HMUV"/>
    <property type="match status" value="1"/>
</dbReference>
<evidence type="ECO:0000259" key="8">
    <source>
        <dbReference type="PROSITE" id="PS50893"/>
    </source>
</evidence>
<keyword evidence="4 9" id="KW-0067">ATP-binding</keyword>
<organism evidence="9 10">
    <name type="scientific">Salinarimonas ramus</name>
    <dbReference type="NCBI Taxonomy" id="690164"/>
    <lineage>
        <taxon>Bacteria</taxon>
        <taxon>Pseudomonadati</taxon>
        <taxon>Pseudomonadota</taxon>
        <taxon>Alphaproteobacteria</taxon>
        <taxon>Hyphomicrobiales</taxon>
        <taxon>Salinarimonadaceae</taxon>
        <taxon>Salinarimonas</taxon>
    </lineage>
</organism>
<gene>
    <name evidence="9" type="primary">hmuV</name>
    <name evidence="9" type="ORF">GCM10011322_22570</name>
</gene>
<dbReference type="Proteomes" id="UP000600449">
    <property type="component" value="Unassembled WGS sequence"/>
</dbReference>
<feature type="region of interest" description="Disordered" evidence="7">
    <location>
        <begin position="263"/>
        <end position="283"/>
    </location>
</feature>
<dbReference type="SMART" id="SM00382">
    <property type="entry name" value="AAA"/>
    <property type="match status" value="1"/>
</dbReference>
<evidence type="ECO:0000256" key="7">
    <source>
        <dbReference type="SAM" id="MobiDB-lite"/>
    </source>
</evidence>
<dbReference type="NCBIfam" id="NF010068">
    <property type="entry name" value="PRK13548.1"/>
    <property type="match status" value="1"/>
</dbReference>
<protein>
    <submittedName>
        <fullName evidence="9">Hemin import ATP-binding protein HmuV</fullName>
    </submittedName>
</protein>
<sequence>MTQNDTHPLVAAEGVAYATAGRTLLHPIDVSLAAGEMVVVVGPNGAGKSTLLKLLSGELAPSAGRVLYEGRDARAWTPWRLAAKRAVMAQSEALAFPFTVAEIVGIGLDGAAGRLGGEARDRRILAALARADIVHLAARDVQSLSGGERQRAQFARALAQLEAGRAAGEGSQVLFLDEPVSSLDLGHQIALLEAARALADDAESPLGVLAVLHDLNLAALYADRILALSDGRLAAAGAPADVLDARLLRDVFRVPLPVHRRGDAGPPFVLPERPRGDLGHGAL</sequence>
<reference evidence="9 10" key="1">
    <citation type="journal article" date="2014" name="Int. J. Syst. Evol. Microbiol.">
        <title>Complete genome sequence of Corynebacterium casei LMG S-19264T (=DSM 44701T), isolated from a smear-ripened cheese.</title>
        <authorList>
            <consortium name="US DOE Joint Genome Institute (JGI-PGF)"/>
            <person name="Walter F."/>
            <person name="Albersmeier A."/>
            <person name="Kalinowski J."/>
            <person name="Ruckert C."/>
        </authorList>
    </citation>
    <scope>NUCLEOTIDE SEQUENCE [LARGE SCALE GENOMIC DNA]</scope>
    <source>
        <strain evidence="9 10">CGMCC 1.9161</strain>
    </source>
</reference>
<dbReference type="RefSeq" id="WP_188912905.1">
    <property type="nucleotide sequence ID" value="NZ_BMMF01000006.1"/>
</dbReference>
<evidence type="ECO:0000256" key="2">
    <source>
        <dbReference type="ARBA" id="ARBA00022448"/>
    </source>
</evidence>